<evidence type="ECO:0000256" key="5">
    <source>
        <dbReference type="ARBA" id="ARBA00023136"/>
    </source>
</evidence>
<feature type="transmembrane region" description="Helical" evidence="6">
    <location>
        <begin position="40"/>
        <end position="57"/>
    </location>
</feature>
<feature type="transmembrane region" description="Helical" evidence="6">
    <location>
        <begin position="502"/>
        <end position="529"/>
    </location>
</feature>
<dbReference type="Pfam" id="PF13567">
    <property type="entry name" value="DUF4131"/>
    <property type="match status" value="1"/>
</dbReference>
<sequence>MRARIQDALLAQRGRFIGWVPVCLAIGIGTYFSLRVEPDLVVMASLAVFAAALLIVSRVVPTAFAPLFVALALVIAGGGIAKLRVTTAEAPILTFRYYGAIEGRIVNIERSASDAVRLMLDRVVLERMAPDRTPRHVRVSVHGAQPIATFTPGDVIILTGHLSPPAGPAEPGGFDFQRHAWFMELGAVGYTRTPVLRLLAADNTTLAARLFALRMAVSRAVQAAIPGEAGAFAAAIMTGDRSGMGQETLRDLRTSNLAHLLAISGLHMGLLTGFIFAVVRYGLALIPGVALRWPTKKIAAIGALAVGAFYLALSGGSVSTERAYIMVAVMLVAVLLGRRALTLRAVAMAAIIVLLWQPDALIGPGFQMSFAATTALVVAFGALRRFDLRGLPRWSRAVLSVILSSFIAGVATAPFAAAHFNQIAHYGLIANVLSVPLMGVLVMPAAVLAVCLAPFGLWWIGLGLMDIGLRWILLVAATVSAQDGALGHVVAPDWYVLPLLSFGLLAWVLIAGRGRLIGLAIVILAAGLWHQTTRATLLVADSGSLMGLSGAEGRVLSKPTGNGFVAGIWLENDGAPVEQAQAAARAGLVIDGRVTRADLGGWQVLQVSGKTALAALRGCDGADVVISNQIDATARPCVVYDLARLRNTGALALDVAPNGDLLIETAHQITGQRPWNSWQGPWPAPVRLAHDHQKRAAEATLTGDLEMR</sequence>
<keyword evidence="10" id="KW-1185">Reference proteome</keyword>
<dbReference type="GO" id="GO:0005886">
    <property type="term" value="C:plasma membrane"/>
    <property type="evidence" value="ECO:0007669"/>
    <property type="project" value="UniProtKB-SubCell"/>
</dbReference>
<feature type="transmembrane region" description="Helical" evidence="6">
    <location>
        <begin position="437"/>
        <end position="459"/>
    </location>
</feature>
<evidence type="ECO:0000256" key="2">
    <source>
        <dbReference type="ARBA" id="ARBA00022475"/>
    </source>
</evidence>
<evidence type="ECO:0000259" key="7">
    <source>
        <dbReference type="Pfam" id="PF03772"/>
    </source>
</evidence>
<dbReference type="PANTHER" id="PTHR30619:SF1">
    <property type="entry name" value="RECOMBINATION PROTEIN 2"/>
    <property type="match status" value="1"/>
</dbReference>
<name>A0AAN0NHP7_9RHOB</name>
<keyword evidence="3 6" id="KW-0812">Transmembrane</keyword>
<keyword evidence="4 6" id="KW-1133">Transmembrane helix</keyword>
<dbReference type="AlphaFoldDB" id="A0AAN0NHP7"/>
<gene>
    <name evidence="9" type="ORF">AABB28_03605</name>
</gene>
<dbReference type="InterPro" id="IPR004477">
    <property type="entry name" value="ComEC_N"/>
</dbReference>
<feature type="transmembrane region" description="Helical" evidence="6">
    <location>
        <begin position="63"/>
        <end position="81"/>
    </location>
</feature>
<evidence type="ECO:0000256" key="4">
    <source>
        <dbReference type="ARBA" id="ARBA00022989"/>
    </source>
</evidence>
<protein>
    <submittedName>
        <fullName evidence="9">ComEC/Rec2 family competence protein</fullName>
    </submittedName>
</protein>
<keyword evidence="5 6" id="KW-0472">Membrane</keyword>
<dbReference type="InterPro" id="IPR052159">
    <property type="entry name" value="Competence_DNA_uptake"/>
</dbReference>
<feature type="transmembrane region" description="Helical" evidence="6">
    <location>
        <begin position="257"/>
        <end position="278"/>
    </location>
</feature>
<dbReference type="Pfam" id="PF03772">
    <property type="entry name" value="Competence"/>
    <property type="match status" value="1"/>
</dbReference>
<reference evidence="9 10" key="1">
    <citation type="submission" date="2024-04" db="EMBL/GenBank/DDBJ databases">
        <title>Phylogenomic analyses of a clade within the roseobacter group suggest taxonomic reassignments of species of the genera Aestuariivita, Citreicella, Loktanella, Nautella, Pelagibaca, Ruegeria, Thalassobius, Thiobacimonas and Tropicibacter, and the proposal o.</title>
        <authorList>
            <person name="Jeon C.O."/>
        </authorList>
    </citation>
    <scope>NUCLEOTIDE SEQUENCE [LARGE SCALE GENOMIC DNA]</scope>
    <source>
        <strain evidence="9 10">G8-12</strain>
    </source>
</reference>
<feature type="transmembrane region" description="Helical" evidence="6">
    <location>
        <begin position="398"/>
        <end position="417"/>
    </location>
</feature>
<dbReference type="Proteomes" id="UP001451782">
    <property type="component" value="Chromosome"/>
</dbReference>
<evidence type="ECO:0000313" key="9">
    <source>
        <dbReference type="EMBL" id="WZU64395.1"/>
    </source>
</evidence>
<feature type="domain" description="ComEC/Rec2-related protein" evidence="7">
    <location>
        <begin position="237"/>
        <end position="510"/>
    </location>
</feature>
<evidence type="ECO:0000256" key="6">
    <source>
        <dbReference type="SAM" id="Phobius"/>
    </source>
</evidence>
<evidence type="ECO:0000259" key="8">
    <source>
        <dbReference type="Pfam" id="PF13567"/>
    </source>
</evidence>
<feature type="transmembrane region" description="Helical" evidence="6">
    <location>
        <begin position="298"/>
        <end position="316"/>
    </location>
</feature>
<comment type="subcellular location">
    <subcellularLocation>
        <location evidence="1">Cell membrane</location>
        <topology evidence="1">Multi-pass membrane protein</topology>
    </subcellularLocation>
</comment>
<dbReference type="InterPro" id="IPR025405">
    <property type="entry name" value="DUF4131"/>
</dbReference>
<dbReference type="RefSeq" id="WP_342070760.1">
    <property type="nucleotide sequence ID" value="NZ_CP151762.1"/>
</dbReference>
<feature type="transmembrane region" description="Helical" evidence="6">
    <location>
        <begin position="323"/>
        <end position="356"/>
    </location>
</feature>
<feature type="transmembrane region" description="Helical" evidence="6">
    <location>
        <begin position="16"/>
        <end position="33"/>
    </location>
</feature>
<accession>A0AAN0NHP7</accession>
<evidence type="ECO:0000256" key="3">
    <source>
        <dbReference type="ARBA" id="ARBA00022692"/>
    </source>
</evidence>
<organism evidence="9 10">
    <name type="scientific">Yoonia algicola</name>
    <dbReference type="NCBI Taxonomy" id="3137368"/>
    <lineage>
        <taxon>Bacteria</taxon>
        <taxon>Pseudomonadati</taxon>
        <taxon>Pseudomonadota</taxon>
        <taxon>Alphaproteobacteria</taxon>
        <taxon>Rhodobacterales</taxon>
        <taxon>Paracoccaceae</taxon>
        <taxon>Yoonia</taxon>
    </lineage>
</organism>
<dbReference type="KEGG" id="yag:AABB28_03605"/>
<dbReference type="EMBL" id="CP151762">
    <property type="protein sequence ID" value="WZU64395.1"/>
    <property type="molecule type" value="Genomic_DNA"/>
</dbReference>
<evidence type="ECO:0000256" key="1">
    <source>
        <dbReference type="ARBA" id="ARBA00004651"/>
    </source>
</evidence>
<keyword evidence="2" id="KW-1003">Cell membrane</keyword>
<dbReference type="PANTHER" id="PTHR30619">
    <property type="entry name" value="DNA INTERNALIZATION/COMPETENCE PROTEIN COMEC/REC2"/>
    <property type="match status" value="1"/>
</dbReference>
<evidence type="ECO:0000313" key="10">
    <source>
        <dbReference type="Proteomes" id="UP001451782"/>
    </source>
</evidence>
<feature type="transmembrane region" description="Helical" evidence="6">
    <location>
        <begin position="368"/>
        <end position="386"/>
    </location>
</feature>
<dbReference type="NCBIfam" id="TIGR00360">
    <property type="entry name" value="ComEC_N-term"/>
    <property type="match status" value="1"/>
</dbReference>
<feature type="domain" description="DUF4131" evidence="8">
    <location>
        <begin position="40"/>
        <end position="192"/>
    </location>
</feature>
<proteinExistence type="predicted"/>